<evidence type="ECO:0000256" key="3">
    <source>
        <dbReference type="ARBA" id="ARBA00007069"/>
    </source>
</evidence>
<dbReference type="EMBL" id="BAAAZG010000059">
    <property type="protein sequence ID" value="GAA4099767.1"/>
    <property type="molecule type" value="Genomic_DNA"/>
</dbReference>
<evidence type="ECO:0000313" key="13">
    <source>
        <dbReference type="Proteomes" id="UP001500683"/>
    </source>
</evidence>
<evidence type="ECO:0000256" key="2">
    <source>
        <dbReference type="ARBA" id="ARBA00004651"/>
    </source>
</evidence>
<evidence type="ECO:0000256" key="4">
    <source>
        <dbReference type="ARBA" id="ARBA00022448"/>
    </source>
</evidence>
<sequence>MTTLTKPTDDLPPAARGSIGSVSAARKLKDRIVQVLVYVAFGLAVVPLVSVLWTVLTNGLGRLDGTFLQFSMNGVGGRDEGGGAYHAILGTLEQVAITSLIAVPIAVLTAVYLVEYGGNSRLARAVSFFVDVMTGIPSIVAGLFVLALWLLTFGFTYSGFAGSLALTILMIPTVVRATEEMLKLVPNDLREASYALGVPRWRTVCFVVLPTALTGIITGVMLAVARVMGETAPLLLTIFFTKAINTNPFEGPQAALPTFIWEQAGDPNQASIDRAWTGALVLILLIMLFNLGARLVARVFRPVSR</sequence>
<dbReference type="InterPro" id="IPR000515">
    <property type="entry name" value="MetI-like"/>
</dbReference>
<keyword evidence="5 10" id="KW-1003">Cell membrane</keyword>
<dbReference type="InterPro" id="IPR035906">
    <property type="entry name" value="MetI-like_sf"/>
</dbReference>
<keyword evidence="6" id="KW-0592">Phosphate transport</keyword>
<dbReference type="Proteomes" id="UP001500683">
    <property type="component" value="Unassembled WGS sequence"/>
</dbReference>
<comment type="caution">
    <text evidence="12">The sequence shown here is derived from an EMBL/GenBank/DDBJ whole genome shotgun (WGS) entry which is preliminary data.</text>
</comment>
<evidence type="ECO:0000256" key="10">
    <source>
        <dbReference type="RuleBase" id="RU363043"/>
    </source>
</evidence>
<keyword evidence="13" id="KW-1185">Reference proteome</keyword>
<dbReference type="CDD" id="cd06261">
    <property type="entry name" value="TM_PBP2"/>
    <property type="match status" value="1"/>
</dbReference>
<evidence type="ECO:0000313" key="12">
    <source>
        <dbReference type="EMBL" id="GAA4099767.1"/>
    </source>
</evidence>
<dbReference type="PANTHER" id="PTHR42922:SF1">
    <property type="entry name" value="PHOSPHATE TRANSPORT SYSTEM PERMEASE PROTEIN PSTA"/>
    <property type="match status" value="1"/>
</dbReference>
<keyword evidence="9 10" id="KW-0472">Membrane</keyword>
<dbReference type="InterPro" id="IPR005672">
    <property type="entry name" value="Phosphate_PstA"/>
</dbReference>
<dbReference type="PROSITE" id="PS50928">
    <property type="entry name" value="ABC_TM1"/>
    <property type="match status" value="1"/>
</dbReference>
<dbReference type="PANTHER" id="PTHR42922">
    <property type="entry name" value="PHOSPHATE TRANSPORT SYSTEM PERMEASE PROTEIN PSTA"/>
    <property type="match status" value="1"/>
</dbReference>
<proteinExistence type="inferred from homology"/>
<feature type="transmembrane region" description="Helical" evidence="10">
    <location>
        <begin position="126"/>
        <end position="151"/>
    </location>
</feature>
<comment type="subcellular location">
    <subcellularLocation>
        <location evidence="2 10">Cell membrane</location>
        <topology evidence="2 10">Multi-pass membrane protein</topology>
    </subcellularLocation>
</comment>
<dbReference type="NCBIfam" id="TIGR00974">
    <property type="entry name" value="3a0107s02c"/>
    <property type="match status" value="1"/>
</dbReference>
<feature type="transmembrane region" description="Helical" evidence="10">
    <location>
        <begin position="275"/>
        <end position="297"/>
    </location>
</feature>
<protein>
    <recommendedName>
        <fullName evidence="10">Phosphate transport system permease protein PstA</fullName>
    </recommendedName>
</protein>
<dbReference type="InterPro" id="IPR051408">
    <property type="entry name" value="Phosphate_transprt_permease"/>
</dbReference>
<evidence type="ECO:0000256" key="1">
    <source>
        <dbReference type="ARBA" id="ARBA00003510"/>
    </source>
</evidence>
<feature type="domain" description="ABC transmembrane type-1" evidence="11">
    <location>
        <begin position="88"/>
        <end position="293"/>
    </location>
</feature>
<accession>A0ABP7WY08</accession>
<evidence type="ECO:0000256" key="9">
    <source>
        <dbReference type="ARBA" id="ARBA00023136"/>
    </source>
</evidence>
<keyword evidence="7 10" id="KW-0812">Transmembrane</keyword>
<evidence type="ECO:0000256" key="8">
    <source>
        <dbReference type="ARBA" id="ARBA00022989"/>
    </source>
</evidence>
<feature type="transmembrane region" description="Helical" evidence="10">
    <location>
        <begin position="95"/>
        <end position="114"/>
    </location>
</feature>
<dbReference type="SUPFAM" id="SSF161098">
    <property type="entry name" value="MetI-like"/>
    <property type="match status" value="1"/>
</dbReference>
<keyword evidence="4" id="KW-0813">Transport</keyword>
<name>A0ABP7WY08_9ACTN</name>
<reference evidence="13" key="1">
    <citation type="journal article" date="2019" name="Int. J. Syst. Evol. Microbiol.">
        <title>The Global Catalogue of Microorganisms (GCM) 10K type strain sequencing project: providing services to taxonomists for standard genome sequencing and annotation.</title>
        <authorList>
            <consortium name="The Broad Institute Genomics Platform"/>
            <consortium name="The Broad Institute Genome Sequencing Center for Infectious Disease"/>
            <person name="Wu L."/>
            <person name="Ma J."/>
        </authorList>
    </citation>
    <scope>NUCLEOTIDE SEQUENCE [LARGE SCALE GENOMIC DNA]</scope>
    <source>
        <strain evidence="13">JCM 16702</strain>
    </source>
</reference>
<evidence type="ECO:0000256" key="6">
    <source>
        <dbReference type="ARBA" id="ARBA00022592"/>
    </source>
</evidence>
<evidence type="ECO:0000256" key="7">
    <source>
        <dbReference type="ARBA" id="ARBA00022692"/>
    </source>
</evidence>
<organism evidence="12 13">
    <name type="scientific">Actinomadura miaoliensis</name>
    <dbReference type="NCBI Taxonomy" id="430685"/>
    <lineage>
        <taxon>Bacteria</taxon>
        <taxon>Bacillati</taxon>
        <taxon>Actinomycetota</taxon>
        <taxon>Actinomycetes</taxon>
        <taxon>Streptosporangiales</taxon>
        <taxon>Thermomonosporaceae</taxon>
        <taxon>Actinomadura</taxon>
    </lineage>
</organism>
<gene>
    <name evidence="12" type="primary">pstA</name>
    <name evidence="12" type="ORF">GCM10022214_76090</name>
</gene>
<dbReference type="Pfam" id="PF00528">
    <property type="entry name" value="BPD_transp_1"/>
    <property type="match status" value="1"/>
</dbReference>
<feature type="transmembrane region" description="Helical" evidence="10">
    <location>
        <begin position="35"/>
        <end position="56"/>
    </location>
</feature>
<evidence type="ECO:0000259" key="11">
    <source>
        <dbReference type="PROSITE" id="PS50928"/>
    </source>
</evidence>
<feature type="transmembrane region" description="Helical" evidence="10">
    <location>
        <begin position="204"/>
        <end position="225"/>
    </location>
</feature>
<comment type="similarity">
    <text evidence="3 10">Belongs to the binding-protein-dependent transport system permease family. CysTW subfamily.</text>
</comment>
<evidence type="ECO:0000256" key="5">
    <source>
        <dbReference type="ARBA" id="ARBA00022475"/>
    </source>
</evidence>
<feature type="transmembrane region" description="Helical" evidence="10">
    <location>
        <begin position="157"/>
        <end position="175"/>
    </location>
</feature>
<comment type="function">
    <text evidence="1">Part of the binding-protein-dependent transport system for phosphate; probably responsible for the translocation of the substrate across the membrane.</text>
</comment>
<keyword evidence="8 10" id="KW-1133">Transmembrane helix</keyword>
<dbReference type="Gene3D" id="1.10.3720.10">
    <property type="entry name" value="MetI-like"/>
    <property type="match status" value="1"/>
</dbReference>